<gene>
    <name evidence="2" type="ORF">GcLGCM259_0664</name>
</gene>
<dbReference type="Pfam" id="PF12146">
    <property type="entry name" value="Hydrolase_4"/>
    <property type="match status" value="1"/>
</dbReference>
<dbReference type="PANTHER" id="PTHR37946:SF1">
    <property type="entry name" value="SLL1969 PROTEIN"/>
    <property type="match status" value="1"/>
</dbReference>
<dbReference type="PANTHER" id="PTHR37946">
    <property type="entry name" value="SLL1969 PROTEIN"/>
    <property type="match status" value="1"/>
</dbReference>
<dbReference type="InterPro" id="IPR022742">
    <property type="entry name" value="Hydrolase_4"/>
</dbReference>
<reference evidence="2 3" key="1">
    <citation type="submission" date="2018-12" db="EMBL/GenBank/DDBJ databases">
        <title>Complete Genome Sequence of Glutamicibacter creatinolyticus strain LGCM259,isolated from an abscess of a 12-year-old mare in Italy.</title>
        <authorList>
            <person name="Santos R.G."/>
            <person name="Silva A.L."/>
            <person name="Seyffert N."/>
            <person name="Castro T.L.P."/>
            <person name="Attili A.R."/>
            <person name="Rifici C."/>
            <person name="Mazzullo G."/>
            <person name="Brenig B."/>
            <person name="Venanzi F."/>
            <person name="Azevedo V."/>
        </authorList>
    </citation>
    <scope>NUCLEOTIDE SEQUENCE [LARGE SCALE GENOMIC DNA]</scope>
    <source>
        <strain evidence="2 3">LGCM 259</strain>
    </source>
</reference>
<dbReference type="Proteomes" id="UP000307000">
    <property type="component" value="Chromosome"/>
</dbReference>
<evidence type="ECO:0000313" key="3">
    <source>
        <dbReference type="Proteomes" id="UP000307000"/>
    </source>
</evidence>
<evidence type="ECO:0000259" key="1">
    <source>
        <dbReference type="Pfam" id="PF12146"/>
    </source>
</evidence>
<sequence>MARLLDRLHGALTRHVPLQLPACLHRIRERGVGQLRRGQGWLLDYLYAGYWQARAFLRPVAEQELLSYSDAQAAPVLLIPGIWETWQFLLPVARHLHQAGHPVHAVSGIGYNRGTVPQMSRLVSDYLAEHDLNGVVIVAHSKGGLIGKHAMSASPHPERIAKMVAISTPFSGSVYARFAPIRSLRAFSPRNAGLLQLAANLAVNSRITSIYSSFDPHIPGGSQLQGAQNIKLETMGHFRLLNDPRLLEAVREQVAAPVPEETYLGVERPEQPE</sequence>
<dbReference type="EMBL" id="CP034412">
    <property type="protein sequence ID" value="QCY46425.1"/>
    <property type="molecule type" value="Genomic_DNA"/>
</dbReference>
<dbReference type="KEGG" id="gcr:GcLGCM259_0664"/>
<dbReference type="SUPFAM" id="SSF53474">
    <property type="entry name" value="alpha/beta-Hydrolases"/>
    <property type="match status" value="1"/>
</dbReference>
<evidence type="ECO:0000313" key="2">
    <source>
        <dbReference type="EMBL" id="QCY46425.1"/>
    </source>
</evidence>
<protein>
    <recommendedName>
        <fullName evidence="1">Serine aminopeptidase S33 domain-containing protein</fullName>
    </recommendedName>
</protein>
<dbReference type="InterPro" id="IPR029058">
    <property type="entry name" value="AB_hydrolase_fold"/>
</dbReference>
<dbReference type="RefSeq" id="WP_175419313.1">
    <property type="nucleotide sequence ID" value="NZ_CP034412.1"/>
</dbReference>
<proteinExistence type="predicted"/>
<keyword evidence="3" id="KW-1185">Reference proteome</keyword>
<accession>A0A5B7WT67</accession>
<feature type="domain" description="Serine aminopeptidase S33" evidence="1">
    <location>
        <begin position="74"/>
        <end position="206"/>
    </location>
</feature>
<name>A0A5B7WT67_9MICC</name>
<dbReference type="AlphaFoldDB" id="A0A5B7WT67"/>
<organism evidence="2 3">
    <name type="scientific">Glutamicibacter creatinolyticus</name>
    <dbReference type="NCBI Taxonomy" id="162496"/>
    <lineage>
        <taxon>Bacteria</taxon>
        <taxon>Bacillati</taxon>
        <taxon>Actinomycetota</taxon>
        <taxon>Actinomycetes</taxon>
        <taxon>Micrococcales</taxon>
        <taxon>Micrococcaceae</taxon>
        <taxon>Glutamicibacter</taxon>
    </lineage>
</organism>
<dbReference type="Gene3D" id="3.40.50.1820">
    <property type="entry name" value="alpha/beta hydrolase"/>
    <property type="match status" value="1"/>
</dbReference>